<dbReference type="GO" id="GO:1903826">
    <property type="term" value="P:L-arginine transmembrane transport"/>
    <property type="evidence" value="ECO:0007669"/>
    <property type="project" value="EnsemblFungi"/>
</dbReference>
<organism evidence="10 11">
    <name type="scientific">Pichia kudriavzevii</name>
    <name type="common">Yeast</name>
    <name type="synonym">Issatchenkia orientalis</name>
    <dbReference type="NCBI Taxonomy" id="4909"/>
    <lineage>
        <taxon>Eukaryota</taxon>
        <taxon>Fungi</taxon>
        <taxon>Dikarya</taxon>
        <taxon>Ascomycota</taxon>
        <taxon>Saccharomycotina</taxon>
        <taxon>Pichiomycetes</taxon>
        <taxon>Pichiales</taxon>
        <taxon>Pichiaceae</taxon>
        <taxon>Pichia</taxon>
    </lineage>
</organism>
<dbReference type="HOGENOM" id="CLU_029663_1_2_1"/>
<evidence type="ECO:0000256" key="3">
    <source>
        <dbReference type="ARBA" id="ARBA00022448"/>
    </source>
</evidence>
<reference evidence="11" key="1">
    <citation type="journal article" date="2014" name="Microb. Cell Fact.">
        <title>Exploiting Issatchenkia orientalis SD108 for succinic acid production.</title>
        <authorList>
            <person name="Xiao H."/>
            <person name="Shao Z."/>
            <person name="Jiang Y."/>
            <person name="Dole S."/>
            <person name="Zhao H."/>
        </authorList>
    </citation>
    <scope>NUCLEOTIDE SEQUENCE [LARGE SCALE GENOMIC DNA]</scope>
    <source>
        <strain evidence="11">SD108</strain>
    </source>
</reference>
<feature type="transmembrane region" description="Helical" evidence="8">
    <location>
        <begin position="81"/>
        <end position="99"/>
    </location>
</feature>
<evidence type="ECO:0000313" key="12">
    <source>
        <dbReference type="Proteomes" id="UP000249293"/>
    </source>
</evidence>
<dbReference type="PANTHER" id="PTHR10981">
    <property type="entry name" value="BATTENIN"/>
    <property type="match status" value="1"/>
</dbReference>
<keyword evidence="4 8" id="KW-0812">Transmembrane</keyword>
<evidence type="ECO:0000256" key="1">
    <source>
        <dbReference type="ARBA" id="ARBA00004127"/>
    </source>
</evidence>
<feature type="transmembrane region" description="Helical" evidence="8">
    <location>
        <begin position="371"/>
        <end position="395"/>
    </location>
</feature>
<dbReference type="Proteomes" id="UP000029867">
    <property type="component" value="Unassembled WGS sequence"/>
</dbReference>
<dbReference type="VEuPathDB" id="FungiDB:C5L36_0A01670"/>
<dbReference type="eggNOG" id="KOG3880">
    <property type="taxonomic scope" value="Eukaryota"/>
</dbReference>
<dbReference type="OrthoDB" id="5965864at2759"/>
<evidence type="ECO:0000256" key="7">
    <source>
        <dbReference type="ARBA" id="ARBA00023136"/>
    </source>
</evidence>
<feature type="transmembrane region" description="Helical" evidence="8">
    <location>
        <begin position="242"/>
        <end position="260"/>
    </location>
</feature>
<dbReference type="Pfam" id="PF02487">
    <property type="entry name" value="CLN3"/>
    <property type="match status" value="1"/>
</dbReference>
<dbReference type="GO" id="GO:0015819">
    <property type="term" value="P:lysine transport"/>
    <property type="evidence" value="ECO:0007669"/>
    <property type="project" value="EnsemblFungi"/>
</dbReference>
<dbReference type="KEGG" id="pkz:C5L36_0A01670"/>
<evidence type="ECO:0000313" key="9">
    <source>
        <dbReference type="EMBL" id="AWU73561.1"/>
    </source>
</evidence>
<protein>
    <recommendedName>
        <fullName evidence="8">Protein BTN</fullName>
    </recommendedName>
</protein>
<keyword evidence="8" id="KW-0926">Vacuole</keyword>
<evidence type="ECO:0000256" key="4">
    <source>
        <dbReference type="ARBA" id="ARBA00022692"/>
    </source>
</evidence>
<dbReference type="AlphaFoldDB" id="A0A099P4G7"/>
<dbReference type="EMBL" id="JQFK01000005">
    <property type="protein sequence ID" value="KGK39888.1"/>
    <property type="molecule type" value="Genomic_DNA"/>
</dbReference>
<gene>
    <name evidence="9" type="ORF">C5L36_0A01670</name>
    <name evidence="10" type="ORF">JL09_g908</name>
</gene>
<feature type="transmembrane region" description="Helical" evidence="8">
    <location>
        <begin position="105"/>
        <end position="125"/>
    </location>
</feature>
<accession>A0A099P4G7</accession>
<evidence type="ECO:0000313" key="10">
    <source>
        <dbReference type="EMBL" id="KGK39888.1"/>
    </source>
</evidence>
<feature type="transmembrane region" description="Helical" evidence="8">
    <location>
        <begin position="41"/>
        <end position="61"/>
    </location>
</feature>
<name>A0A099P4G7_PICKU</name>
<feature type="transmembrane region" description="Helical" evidence="8">
    <location>
        <begin position="280"/>
        <end position="298"/>
    </location>
</feature>
<reference evidence="10" key="2">
    <citation type="submission" date="2014-08" db="EMBL/GenBank/DDBJ databases">
        <title>Exploiting Issatchenkia orientalis SD108 for Succinic Acid Production.</title>
        <authorList>
            <person name="Xiao H."/>
            <person name="Shao Z."/>
            <person name="Jiang Y."/>
            <person name="Dole S."/>
            <person name="Zhao H."/>
        </authorList>
    </citation>
    <scope>NUCLEOTIDE SEQUENCE [LARGE SCALE GENOMIC DNA]</scope>
    <source>
        <strain evidence="10">SD108</strain>
    </source>
</reference>
<feature type="transmembrane region" description="Helical" evidence="8">
    <location>
        <begin position="336"/>
        <end position="359"/>
    </location>
</feature>
<sequence>MLHISPTFLSFFIFGLVNNVLYVIILTAAHDLVSPTTPKSLILLADILPAFLLKLALPWLVKQTTHRETQIGLGINYRLRLAIIVALSATGMFLTSLALPLYIVLLGVVLASLSSGLGETTFLQLSHFHNQDSSNTAIHGWSSGTGAAGLIGAGLILVLTTIFKLPIDVVLRFCSLFPFIHLYVYYCYLPTPVLYAYSTRMEDNGINYDDPSEITNGINLYESTFVSETTVEKTMLTKMRNYFWVYMLPLSVVYFAEYTINQGVAPTMLFPLEDTPFDTFRDSYVAYGTLYQVGVFISRSSGSFIKLHNLYLMGILQFVNLAFCILQSMYMLIPNIWVVFLLILYEGLLGGAAYVNTFMKVSDEVGNEDREFALGCVGVSDSFGIVLAAIISLWLEPKLCGYQVGIGRNWCTKK</sequence>
<comment type="subcellular location">
    <subcellularLocation>
        <location evidence="1">Endomembrane system</location>
        <topology evidence="1">Multi-pass membrane protein</topology>
    </subcellularLocation>
    <subcellularLocation>
        <location evidence="8">Vacuole membrane</location>
        <topology evidence="8">Multi-pass membrane protein</topology>
    </subcellularLocation>
</comment>
<evidence type="ECO:0000256" key="6">
    <source>
        <dbReference type="ARBA" id="ARBA00022989"/>
    </source>
</evidence>
<evidence type="ECO:0000256" key="5">
    <source>
        <dbReference type="ARBA" id="ARBA00022970"/>
    </source>
</evidence>
<dbReference type="EMBL" id="CP028773">
    <property type="protein sequence ID" value="AWU73561.1"/>
    <property type="molecule type" value="Genomic_DNA"/>
</dbReference>
<dbReference type="Gene3D" id="1.20.1250.20">
    <property type="entry name" value="MFS general substrate transporter like domains"/>
    <property type="match status" value="1"/>
</dbReference>
<dbReference type="InterPro" id="IPR036259">
    <property type="entry name" value="MFS_trans_sf"/>
</dbReference>
<dbReference type="InterPro" id="IPR003492">
    <property type="entry name" value="Battenin_disease_Cln3"/>
</dbReference>
<dbReference type="STRING" id="4909.A0A099P4G7"/>
<dbReference type="PRINTS" id="PR01315">
    <property type="entry name" value="BATTENIN"/>
</dbReference>
<keyword evidence="5" id="KW-0029">Amino-acid transport</keyword>
<feature type="transmembrane region" description="Helical" evidence="8">
    <location>
        <begin position="7"/>
        <end position="29"/>
    </location>
</feature>
<dbReference type="PANTHER" id="PTHR10981:SF0">
    <property type="entry name" value="BATTENIN"/>
    <property type="match status" value="1"/>
</dbReference>
<keyword evidence="3" id="KW-0813">Transport</keyword>
<feature type="transmembrane region" description="Helical" evidence="8">
    <location>
        <begin position="137"/>
        <end position="163"/>
    </location>
</feature>
<dbReference type="Proteomes" id="UP000249293">
    <property type="component" value="Chromosome 1"/>
</dbReference>
<keyword evidence="12" id="KW-1185">Reference proteome</keyword>
<comment type="similarity">
    <text evidence="2 8">Belongs to the battenin family.</text>
</comment>
<evidence type="ECO:0000256" key="8">
    <source>
        <dbReference type="RuleBase" id="RU361113"/>
    </source>
</evidence>
<evidence type="ECO:0000256" key="2">
    <source>
        <dbReference type="ARBA" id="ARBA00007467"/>
    </source>
</evidence>
<keyword evidence="7 8" id="KW-0472">Membrane</keyword>
<reference evidence="9 12" key="3">
    <citation type="submission" date="2018-06" db="EMBL/GenBank/DDBJ databases">
        <title>Population genomics shows no distinction between pathogenic Candida krusei and environmental Pichia kudriavzevii: One species, four names.</title>
        <authorList>
            <person name="Douglass A.P."/>
            <person name="Offei B."/>
            <person name="Braun-Galleani S."/>
            <person name="Coughlan A.Y."/>
            <person name="Martos A."/>
            <person name="Ortiz-Merino R.A."/>
            <person name="Byrne K.P."/>
            <person name="Wolfe K.H."/>
        </authorList>
    </citation>
    <scope>NUCLEOTIDE SEQUENCE [LARGE SCALE GENOMIC DNA]</scope>
    <source>
        <strain evidence="9 12">CBS573</strain>
    </source>
</reference>
<dbReference type="SUPFAM" id="SSF103473">
    <property type="entry name" value="MFS general substrate transporter"/>
    <property type="match status" value="1"/>
</dbReference>
<keyword evidence="6 8" id="KW-1133">Transmembrane helix</keyword>
<dbReference type="InterPro" id="IPR018460">
    <property type="entry name" value="Battenin_disease_Cln3_subgr"/>
</dbReference>
<dbReference type="GO" id="GO:0005774">
    <property type="term" value="C:vacuolar membrane"/>
    <property type="evidence" value="ECO:0007669"/>
    <property type="project" value="UniProtKB-SubCell"/>
</dbReference>
<dbReference type="RefSeq" id="XP_029319038.1">
    <property type="nucleotide sequence ID" value="XM_029463178.1"/>
</dbReference>
<dbReference type="GO" id="GO:0012505">
    <property type="term" value="C:endomembrane system"/>
    <property type="evidence" value="ECO:0007669"/>
    <property type="project" value="UniProtKB-SubCell"/>
</dbReference>
<dbReference type="GeneID" id="40381271"/>
<feature type="transmembrane region" description="Helical" evidence="8">
    <location>
        <begin position="310"/>
        <end position="330"/>
    </location>
</feature>
<proteinExistence type="inferred from homology"/>
<dbReference type="PIRSF" id="PIRSF015974">
    <property type="entry name" value="CLN3_BTN1"/>
    <property type="match status" value="1"/>
</dbReference>
<dbReference type="GO" id="GO:0051453">
    <property type="term" value="P:regulation of intracellular pH"/>
    <property type="evidence" value="ECO:0007669"/>
    <property type="project" value="EnsemblFungi"/>
</dbReference>
<evidence type="ECO:0000313" key="11">
    <source>
        <dbReference type="Proteomes" id="UP000029867"/>
    </source>
</evidence>
<dbReference type="GO" id="GO:0000324">
    <property type="term" value="C:fungal-type vacuole"/>
    <property type="evidence" value="ECO:0007669"/>
    <property type="project" value="EnsemblFungi"/>
</dbReference>
<feature type="transmembrane region" description="Helical" evidence="8">
    <location>
        <begin position="169"/>
        <end position="188"/>
    </location>
</feature>